<feature type="region of interest" description="Disordered" evidence="4">
    <location>
        <begin position="121"/>
        <end position="146"/>
    </location>
</feature>
<dbReference type="PROSITE" id="PS50302">
    <property type="entry name" value="PUM"/>
    <property type="match status" value="2"/>
</dbReference>
<feature type="compositionally biased region" description="Low complexity" evidence="4">
    <location>
        <begin position="228"/>
        <end position="243"/>
    </location>
</feature>
<dbReference type="InterPro" id="IPR011989">
    <property type="entry name" value="ARM-like"/>
</dbReference>
<reference evidence="7" key="2">
    <citation type="journal article" date="2022" name="Proc. Natl. Acad. Sci. U.S.A.">
        <title>Diploid-dominant life cycles characterize the early evolution of Fungi.</title>
        <authorList>
            <person name="Amses K.R."/>
            <person name="Simmons D.R."/>
            <person name="Longcore J.E."/>
            <person name="Mondo S.J."/>
            <person name="Seto K."/>
            <person name="Jeronimo G.H."/>
            <person name="Bonds A.E."/>
            <person name="Quandt C.A."/>
            <person name="Davis W.J."/>
            <person name="Chang Y."/>
            <person name="Federici B.A."/>
            <person name="Kuo A."/>
            <person name="LaButti K."/>
            <person name="Pangilinan J."/>
            <person name="Andreopoulos W."/>
            <person name="Tritt A."/>
            <person name="Riley R."/>
            <person name="Hundley H."/>
            <person name="Johnson J."/>
            <person name="Lipzen A."/>
            <person name="Barry K."/>
            <person name="Lang B.F."/>
            <person name="Cuomo C.A."/>
            <person name="Buchler N.E."/>
            <person name="Grigoriev I.V."/>
            <person name="Spatafora J.W."/>
            <person name="Stajich J.E."/>
            <person name="James T.Y."/>
        </authorList>
    </citation>
    <scope>NUCLEOTIDE SEQUENCE</scope>
    <source>
        <strain evidence="7">AG</strain>
    </source>
</reference>
<keyword evidence="1" id="KW-0677">Repeat</keyword>
<dbReference type="PANTHER" id="PTHR47093">
    <property type="entry name" value="PROTEIN JSN1-RELATED"/>
    <property type="match status" value="1"/>
</dbReference>
<evidence type="ECO:0000256" key="4">
    <source>
        <dbReference type="SAM" id="MobiDB-lite"/>
    </source>
</evidence>
<keyword evidence="2" id="KW-0694">RNA-binding</keyword>
<dbReference type="Gene3D" id="1.25.10.10">
    <property type="entry name" value="Leucine-rich Repeat Variant"/>
    <property type="match status" value="1"/>
</dbReference>
<dbReference type="Proteomes" id="UP001206595">
    <property type="component" value="Unassembled WGS sequence"/>
</dbReference>
<feature type="domain" description="PUM-HD" evidence="6">
    <location>
        <begin position="645"/>
        <end position="1007"/>
    </location>
</feature>
<accession>A0AAD5E900</accession>
<gene>
    <name evidence="7" type="ORF">K450DRAFT_240740</name>
</gene>
<evidence type="ECO:0000256" key="2">
    <source>
        <dbReference type="PROSITE-ProRule" id="PRU00176"/>
    </source>
</evidence>
<evidence type="ECO:0000256" key="1">
    <source>
        <dbReference type="ARBA" id="ARBA00022737"/>
    </source>
</evidence>
<feature type="compositionally biased region" description="Polar residues" evidence="4">
    <location>
        <begin position="203"/>
        <end position="219"/>
    </location>
</feature>
<organism evidence="7 8">
    <name type="scientific">Umbelopsis ramanniana AG</name>
    <dbReference type="NCBI Taxonomy" id="1314678"/>
    <lineage>
        <taxon>Eukaryota</taxon>
        <taxon>Fungi</taxon>
        <taxon>Fungi incertae sedis</taxon>
        <taxon>Mucoromycota</taxon>
        <taxon>Mucoromycotina</taxon>
        <taxon>Umbelopsidomycetes</taxon>
        <taxon>Umbelopsidales</taxon>
        <taxon>Umbelopsidaceae</taxon>
        <taxon>Umbelopsis</taxon>
    </lineage>
</organism>
<feature type="region of interest" description="Disordered" evidence="4">
    <location>
        <begin position="582"/>
        <end position="612"/>
    </location>
</feature>
<dbReference type="SMART" id="SM00360">
    <property type="entry name" value="RRM"/>
    <property type="match status" value="2"/>
</dbReference>
<evidence type="ECO:0000256" key="3">
    <source>
        <dbReference type="PROSITE-ProRule" id="PRU00317"/>
    </source>
</evidence>
<dbReference type="RefSeq" id="XP_051444632.1">
    <property type="nucleotide sequence ID" value="XM_051588980.1"/>
</dbReference>
<feature type="region of interest" description="Disordered" evidence="4">
    <location>
        <begin position="68"/>
        <end position="105"/>
    </location>
</feature>
<evidence type="ECO:0000313" key="8">
    <source>
        <dbReference type="Proteomes" id="UP001206595"/>
    </source>
</evidence>
<proteinExistence type="predicted"/>
<dbReference type="SUPFAM" id="SSF48371">
    <property type="entry name" value="ARM repeat"/>
    <property type="match status" value="1"/>
</dbReference>
<reference evidence="7" key="1">
    <citation type="submission" date="2021-06" db="EMBL/GenBank/DDBJ databases">
        <authorList>
            <consortium name="DOE Joint Genome Institute"/>
            <person name="Mondo S.J."/>
            <person name="Amses K.R."/>
            <person name="Simmons D.R."/>
            <person name="Longcore J.E."/>
            <person name="Seto K."/>
            <person name="Alves G.H."/>
            <person name="Bonds A.E."/>
            <person name="Quandt C.A."/>
            <person name="Davis W.J."/>
            <person name="Chang Y."/>
            <person name="Letcher P.M."/>
            <person name="Powell M.J."/>
            <person name="Kuo A."/>
            <person name="Labutti K."/>
            <person name="Pangilinan J."/>
            <person name="Andreopoulos W."/>
            <person name="Tritt A."/>
            <person name="Riley R."/>
            <person name="Hundley H."/>
            <person name="Johnson J."/>
            <person name="Lipzen A."/>
            <person name="Barry K."/>
            <person name="Berbee M.L."/>
            <person name="Buchler N.E."/>
            <person name="Grigoriev I.V."/>
            <person name="Spatafora J.W."/>
            <person name="Stajich J.E."/>
            <person name="James T.Y."/>
        </authorList>
    </citation>
    <scope>NUCLEOTIDE SEQUENCE</scope>
    <source>
        <strain evidence="7">AG</strain>
    </source>
</reference>
<feature type="region of interest" description="Disordered" evidence="4">
    <location>
        <begin position="195"/>
        <end position="258"/>
    </location>
</feature>
<feature type="domain" description="RRM" evidence="5">
    <location>
        <begin position="500"/>
        <end position="574"/>
    </location>
</feature>
<dbReference type="AlphaFoldDB" id="A0AAD5E900"/>
<dbReference type="InterPro" id="IPR012677">
    <property type="entry name" value="Nucleotide-bd_a/b_plait_sf"/>
</dbReference>
<dbReference type="SMART" id="SM00025">
    <property type="entry name" value="Pumilio"/>
    <property type="match status" value="6"/>
</dbReference>
<sequence>MSDDSSLPSSGRGYSLTRMLETAAEEGGNGAKPKGIFASSAHKSSALQFLKRSVENAKSAKSNVPVYPSTISYEDEETPLDDPDTSSTARRPRADTMPSLSTEFPYTDRQLPYLSLSLLPSSTPASVPPRNRSGSATLPPPESSQAFHSGIFSSPSWISQNQYVTPPTPTTDQMMKEECAADTIASTMASLGLDDERRRASSLHRSGSSPALRNQPQTTMHHHPLFPPVSVEPSVHSSTNLTTSHHHRSISGSSNQSLTDSDAFYLKSASSSLRTSAVPQYLTQPGGSRPRAISLGMAESTSFQQDENNLAPSLSPSHRYHRHPVWQAESSRMQTRRQHGLRNSCSNLDLQNMMGESSSFSNFASSPNLTEQNIMYDEWDTHVSSDHAQSLSTSPSSSQAQQPTRSLWLGNIDSSLTVNDLTHLFGMYGPIESARVLLEKECAFVNFLRLEDALAAKDDLVNKLNCRIAGHTVKVGFGKPEAIAQIGCNELGANSQGPTRALWIGNLPNGTSSGALMAAFAPFGNIESARVLTHKNCGFVNFEQQEDAMLAKKSLQNKDIPGLGPAARIGYAKVPGNSTTSAIDIDANSNPSRTPHSSFTSHSGPSSLPQATSSMDAYQTRMMMMLMAEMAGGNPSNLAQATMLERQYIMNEFGDEPSDGPQFDTAPTPVTYYPTIPTVVESGAGRKIDPVRLRDFRKRLDGGNVTFKEVEDIAADCMDDIVDLCSDYLGNTVVQRLFEYCCDTTKTAMLEQIAPYLGSVGIHKNGTWAAQKIVETSRTPGQIHLICFHLRPYIPALLLDQFGNYVVQCCLGLGPDLNQFIFDAVVEKCWEIAQGRFGARAMRATLESPHVTKRQQKYVASAIVQNTILLATNTNGALLLTWLLDTSGLKDRYSILVPRVIPHLAHLCTHKLASLTVLKLINQRLEPKARDEIIQHLFFSDSDNVIDEVLLDQVHGVALVQKILSTSYIELHERQHIAERSKQTLSKLKVQHVQGYKRLVEEINMVMGDSTGAGFAGVPGFAAPFALTPEFAAALQAKYLAAQQNSENRFSVPEQVESSSQYPNLDTNMLKMMMTNIFQQAGYLGGGSSMPSSDTEQDKVAEDKDTSN</sequence>
<evidence type="ECO:0000313" key="7">
    <source>
        <dbReference type="EMBL" id="KAI8579628.1"/>
    </source>
</evidence>
<dbReference type="EMBL" id="MU620918">
    <property type="protein sequence ID" value="KAI8579628.1"/>
    <property type="molecule type" value="Genomic_DNA"/>
</dbReference>
<keyword evidence="8" id="KW-1185">Reference proteome</keyword>
<dbReference type="Gene3D" id="3.30.70.330">
    <property type="match status" value="2"/>
</dbReference>
<dbReference type="GO" id="GO:0003723">
    <property type="term" value="F:RNA binding"/>
    <property type="evidence" value="ECO:0007669"/>
    <property type="project" value="UniProtKB-UniRule"/>
</dbReference>
<dbReference type="SUPFAM" id="SSF54928">
    <property type="entry name" value="RNA-binding domain, RBD"/>
    <property type="match status" value="1"/>
</dbReference>
<dbReference type="Pfam" id="PF00806">
    <property type="entry name" value="PUF"/>
    <property type="match status" value="2"/>
</dbReference>
<name>A0AAD5E900_UMBRA</name>
<evidence type="ECO:0000259" key="6">
    <source>
        <dbReference type="PROSITE" id="PS50303"/>
    </source>
</evidence>
<feature type="region of interest" description="Disordered" evidence="4">
    <location>
        <begin position="1084"/>
        <end position="1108"/>
    </location>
</feature>
<dbReference type="GO" id="GO:0000288">
    <property type="term" value="P:nuclear-transcribed mRNA catabolic process, deadenylation-dependent decay"/>
    <property type="evidence" value="ECO:0007669"/>
    <property type="project" value="TreeGrafter"/>
</dbReference>
<dbReference type="InterPro" id="IPR033133">
    <property type="entry name" value="PUM-HD"/>
</dbReference>
<feature type="compositionally biased region" description="Acidic residues" evidence="4">
    <location>
        <begin position="73"/>
        <end position="84"/>
    </location>
</feature>
<evidence type="ECO:0000259" key="5">
    <source>
        <dbReference type="PROSITE" id="PS50102"/>
    </source>
</evidence>
<feature type="repeat" description="Pumilio" evidence="3">
    <location>
        <begin position="712"/>
        <end position="751"/>
    </location>
</feature>
<feature type="compositionally biased region" description="Low complexity" evidence="4">
    <location>
        <begin position="594"/>
        <end position="607"/>
    </location>
</feature>
<dbReference type="CDD" id="cd00590">
    <property type="entry name" value="RRM_SF"/>
    <property type="match status" value="1"/>
</dbReference>
<dbReference type="InterPro" id="IPR016024">
    <property type="entry name" value="ARM-type_fold"/>
</dbReference>
<dbReference type="Pfam" id="PF00076">
    <property type="entry name" value="RRM_1"/>
    <property type="match status" value="2"/>
</dbReference>
<feature type="repeat" description="Pumilio" evidence="3">
    <location>
        <begin position="789"/>
        <end position="827"/>
    </location>
</feature>
<feature type="compositionally biased region" description="Polar residues" evidence="4">
    <location>
        <begin position="582"/>
        <end position="593"/>
    </location>
</feature>
<protein>
    <submittedName>
        <fullName evidence="7">Uncharacterized protein</fullName>
    </submittedName>
</protein>
<dbReference type="PROSITE" id="PS50102">
    <property type="entry name" value="RRM"/>
    <property type="match status" value="2"/>
</dbReference>
<dbReference type="PANTHER" id="PTHR47093:SF1">
    <property type="entry name" value="PROTEIN JSN1-RELATED"/>
    <property type="match status" value="1"/>
</dbReference>
<dbReference type="InterPro" id="IPR035979">
    <property type="entry name" value="RBD_domain_sf"/>
</dbReference>
<dbReference type="InterPro" id="IPR052645">
    <property type="entry name" value="Pumilio_domain_protein"/>
</dbReference>
<dbReference type="PROSITE" id="PS50303">
    <property type="entry name" value="PUM_HD"/>
    <property type="match status" value="1"/>
</dbReference>
<dbReference type="GeneID" id="75914325"/>
<dbReference type="InterPro" id="IPR001313">
    <property type="entry name" value="Pumilio_RNA-bd_rpt"/>
</dbReference>
<feature type="domain" description="RRM" evidence="5">
    <location>
        <begin position="405"/>
        <end position="480"/>
    </location>
</feature>
<feature type="region of interest" description="Disordered" evidence="4">
    <location>
        <begin position="1"/>
        <end position="37"/>
    </location>
</feature>
<comment type="caution">
    <text evidence="7">The sequence shown here is derived from an EMBL/GenBank/DDBJ whole genome shotgun (WGS) entry which is preliminary data.</text>
</comment>
<feature type="compositionally biased region" description="Basic and acidic residues" evidence="4">
    <location>
        <begin position="1096"/>
        <end position="1108"/>
    </location>
</feature>
<dbReference type="InterPro" id="IPR000504">
    <property type="entry name" value="RRM_dom"/>
</dbReference>